<organism evidence="4 5">
    <name type="scientific">Sphaerotilus hippei</name>
    <dbReference type="NCBI Taxonomy" id="744406"/>
    <lineage>
        <taxon>Bacteria</taxon>
        <taxon>Pseudomonadati</taxon>
        <taxon>Pseudomonadota</taxon>
        <taxon>Betaproteobacteria</taxon>
        <taxon>Burkholderiales</taxon>
        <taxon>Sphaerotilaceae</taxon>
        <taxon>Sphaerotilus</taxon>
    </lineage>
</organism>
<dbReference type="NCBIfam" id="TIGR03866">
    <property type="entry name" value="PQQ_ABC_repeats"/>
    <property type="match status" value="1"/>
</dbReference>
<proteinExistence type="predicted"/>
<dbReference type="InterPro" id="IPR011045">
    <property type="entry name" value="N2O_reductase_N"/>
</dbReference>
<dbReference type="Proteomes" id="UP000247811">
    <property type="component" value="Unassembled WGS sequence"/>
</dbReference>
<dbReference type="PANTHER" id="PTHR47197:SF3">
    <property type="entry name" value="DIHYDRO-HEME D1 DEHYDROGENASE"/>
    <property type="match status" value="1"/>
</dbReference>
<gene>
    <name evidence="4" type="ORF">C7444_102291</name>
</gene>
<dbReference type="InterPro" id="IPR015943">
    <property type="entry name" value="WD40/YVTN_repeat-like_dom_sf"/>
</dbReference>
<reference evidence="4 5" key="1">
    <citation type="submission" date="2018-05" db="EMBL/GenBank/DDBJ databases">
        <title>Genomic Encyclopedia of Type Strains, Phase IV (KMG-IV): sequencing the most valuable type-strain genomes for metagenomic binning, comparative biology and taxonomic classification.</title>
        <authorList>
            <person name="Goeker M."/>
        </authorList>
    </citation>
    <scope>NUCLEOTIDE SEQUENCE [LARGE SCALE GENOMIC DNA]</scope>
    <source>
        <strain evidence="4 5">DSM 566</strain>
    </source>
</reference>
<dbReference type="InterPro" id="IPR051200">
    <property type="entry name" value="Host-pathogen_enzymatic-act"/>
</dbReference>
<feature type="signal peptide" evidence="2">
    <location>
        <begin position="1"/>
        <end position="26"/>
    </location>
</feature>
<protein>
    <submittedName>
        <fullName evidence="4">PQQ-dependent catabolism-associated beta-propeller protein</fullName>
    </submittedName>
</protein>
<evidence type="ECO:0000259" key="3">
    <source>
        <dbReference type="Pfam" id="PF21783"/>
    </source>
</evidence>
<comment type="caution">
    <text evidence="4">The sequence shown here is derived from an EMBL/GenBank/DDBJ whole genome shotgun (WGS) entry which is preliminary data.</text>
</comment>
<accession>A0A318H515</accession>
<dbReference type="Pfam" id="PF21783">
    <property type="entry name" value="YNCE"/>
    <property type="match status" value="1"/>
</dbReference>
<dbReference type="InterPro" id="IPR048433">
    <property type="entry name" value="YNCE-like_beta-prop"/>
</dbReference>
<sequence length="326" mass="34669">MMHDILNTARTAIAFAALLAAQAATAQVAYVSSEKDHTLTVLDLKTQAVVGTVPTCKRPRHMVLTPDGKQLMVACGDSGQADVIDLATRKSVRRIDLGEDPEIFDLSPDGKTLYVSNEEDGELGVVDLASGKRVKSIEVGKEPEGVKVSPDGRTVYVTSEVASMVHVIDAASGKVTKNVKAGKRPRRFAMTPDGTQLWVTNELGASVTVISTRDHTVLDTIRFEVKGARAADITPVGITMSADGKRAFVGLGKANHVAFVDVASRKTTDLVLVGKRAWGVGLNKAQDRLYVVNGLSDDLSIVDVPAAKAIRTVPVGRVPHSVIVVE</sequence>
<dbReference type="Pfam" id="PF10282">
    <property type="entry name" value="Lactonase"/>
    <property type="match status" value="1"/>
</dbReference>
<dbReference type="Gene3D" id="2.130.10.10">
    <property type="entry name" value="YVTN repeat-like/Quinoprotein amine dehydrogenase"/>
    <property type="match status" value="2"/>
</dbReference>
<dbReference type="NCBIfam" id="TIGR02276">
    <property type="entry name" value="beta_rpt_yvtn"/>
    <property type="match status" value="3"/>
</dbReference>
<name>A0A318H515_9BURK</name>
<dbReference type="EMBL" id="QJJS01000002">
    <property type="protein sequence ID" value="PXW98800.1"/>
    <property type="molecule type" value="Genomic_DNA"/>
</dbReference>
<dbReference type="InterPro" id="IPR019405">
    <property type="entry name" value="Lactonase_7-beta_prop"/>
</dbReference>
<evidence type="ECO:0000256" key="2">
    <source>
        <dbReference type="SAM" id="SignalP"/>
    </source>
</evidence>
<dbReference type="PANTHER" id="PTHR47197">
    <property type="entry name" value="PROTEIN NIRF"/>
    <property type="match status" value="1"/>
</dbReference>
<dbReference type="OrthoDB" id="145213at2"/>
<evidence type="ECO:0000256" key="1">
    <source>
        <dbReference type="ARBA" id="ARBA00022729"/>
    </source>
</evidence>
<dbReference type="InterPro" id="IPR011964">
    <property type="entry name" value="YVTN_b-propeller_repeat"/>
</dbReference>
<evidence type="ECO:0000313" key="5">
    <source>
        <dbReference type="Proteomes" id="UP000247811"/>
    </source>
</evidence>
<evidence type="ECO:0000313" key="4">
    <source>
        <dbReference type="EMBL" id="PXW98800.1"/>
    </source>
</evidence>
<dbReference type="SUPFAM" id="SSF50974">
    <property type="entry name" value="Nitrous oxide reductase, N-terminal domain"/>
    <property type="match status" value="1"/>
</dbReference>
<feature type="domain" description="YNCE-like beta-propeller" evidence="3">
    <location>
        <begin position="10"/>
        <end position="101"/>
    </location>
</feature>
<dbReference type="RefSeq" id="WP_110399419.1">
    <property type="nucleotide sequence ID" value="NZ_QJJS01000002.1"/>
</dbReference>
<keyword evidence="1 2" id="KW-0732">Signal</keyword>
<keyword evidence="5" id="KW-1185">Reference proteome</keyword>
<dbReference type="AlphaFoldDB" id="A0A318H515"/>
<feature type="chain" id="PRO_5016363972" evidence="2">
    <location>
        <begin position="27"/>
        <end position="326"/>
    </location>
</feature>
<dbReference type="InterPro" id="IPR022456">
    <property type="entry name" value="PQQ_b_propeller"/>
</dbReference>